<keyword evidence="5" id="KW-1185">Reference proteome</keyword>
<dbReference type="GO" id="GO:0016491">
    <property type="term" value="F:oxidoreductase activity"/>
    <property type="evidence" value="ECO:0007669"/>
    <property type="project" value="UniProtKB-KW"/>
</dbReference>
<dbReference type="PRINTS" id="PR00081">
    <property type="entry name" value="GDHRDH"/>
</dbReference>
<dbReference type="AlphaFoldDB" id="A0A9X3ZI23"/>
<dbReference type="Pfam" id="PF13561">
    <property type="entry name" value="adh_short_C2"/>
    <property type="match status" value="1"/>
</dbReference>
<accession>A0A9X3ZI23</accession>
<evidence type="ECO:0000256" key="2">
    <source>
        <dbReference type="ARBA" id="ARBA00023002"/>
    </source>
</evidence>
<name>A0A9X3ZI23_9HYPH</name>
<protein>
    <submittedName>
        <fullName evidence="4">SDR family oxidoreductase</fullName>
    </submittedName>
</protein>
<comment type="caution">
    <text evidence="4">The sequence shown here is derived from an EMBL/GenBank/DDBJ whole genome shotgun (WGS) entry which is preliminary data.</text>
</comment>
<dbReference type="PROSITE" id="PS00061">
    <property type="entry name" value="ADH_SHORT"/>
    <property type="match status" value="1"/>
</dbReference>
<dbReference type="SUPFAM" id="SSF51735">
    <property type="entry name" value="NAD(P)-binding Rossmann-fold domains"/>
    <property type="match status" value="1"/>
</dbReference>
<dbReference type="FunFam" id="3.40.50.720:FF:000084">
    <property type="entry name" value="Short-chain dehydrogenase reductase"/>
    <property type="match status" value="1"/>
</dbReference>
<comment type="similarity">
    <text evidence="1">Belongs to the short-chain dehydrogenases/reductases (SDR) family.</text>
</comment>
<keyword evidence="3" id="KW-0520">NAD</keyword>
<proteinExistence type="inferred from homology"/>
<evidence type="ECO:0000313" key="5">
    <source>
        <dbReference type="Proteomes" id="UP001151234"/>
    </source>
</evidence>
<dbReference type="PANTHER" id="PTHR43477:SF4">
    <property type="entry name" value="DEHYDROGENASE_REDUCTASE SDR FAMILY MEMBER 6"/>
    <property type="match status" value="1"/>
</dbReference>
<gene>
    <name evidence="4" type="ORF">OQ273_14430</name>
</gene>
<dbReference type="PRINTS" id="PR00080">
    <property type="entry name" value="SDRFAMILY"/>
</dbReference>
<dbReference type="Proteomes" id="UP001151234">
    <property type="component" value="Unassembled WGS sequence"/>
</dbReference>
<keyword evidence="2" id="KW-0560">Oxidoreductase</keyword>
<evidence type="ECO:0000313" key="4">
    <source>
        <dbReference type="EMBL" id="MDA5399774.1"/>
    </source>
</evidence>
<dbReference type="PANTHER" id="PTHR43477">
    <property type="entry name" value="DIHYDROANTICAPSIN 7-DEHYDROGENASE"/>
    <property type="match status" value="1"/>
</dbReference>
<organism evidence="4 5">
    <name type="scientific">Hoeflea prorocentri</name>
    <dbReference type="NCBI Taxonomy" id="1922333"/>
    <lineage>
        <taxon>Bacteria</taxon>
        <taxon>Pseudomonadati</taxon>
        <taxon>Pseudomonadota</taxon>
        <taxon>Alphaproteobacteria</taxon>
        <taxon>Hyphomicrobiales</taxon>
        <taxon>Rhizobiaceae</taxon>
        <taxon>Hoeflea</taxon>
    </lineage>
</organism>
<dbReference type="InterPro" id="IPR036291">
    <property type="entry name" value="NAD(P)-bd_dom_sf"/>
</dbReference>
<dbReference type="RefSeq" id="WP_267991193.1">
    <property type="nucleotide sequence ID" value="NZ_JAPJZI010000001.1"/>
</dbReference>
<reference evidence="4" key="1">
    <citation type="submission" date="2022-11" db="EMBL/GenBank/DDBJ databases">
        <title>Draft genome sequence of Hoeflea poritis E7-10 and Hoeflea prorocentri PM5-8, separated from scleractinian coral Porites lutea and marine dinoflagellate.</title>
        <authorList>
            <person name="Zhang G."/>
            <person name="Wei Q."/>
            <person name="Cai L."/>
        </authorList>
    </citation>
    <scope>NUCLEOTIDE SEQUENCE</scope>
    <source>
        <strain evidence="4">PM5-8</strain>
    </source>
</reference>
<evidence type="ECO:0000256" key="3">
    <source>
        <dbReference type="ARBA" id="ARBA00023027"/>
    </source>
</evidence>
<sequence length="248" mass="25701">MADGGRLAGKKALITAAGQGIGRAAAEAFAREGAFVVATDISEAALPELDAVDGIVARRLDVLDAAAVTGILEEFGPYDILFNCAGYVHSGTILDATDDEWDLAFNINAKAMFRLCRGAIPGMLERGGGSIINVSSVASSVKGVADRCIYGASKAAVIGLTKSIAADFVTKGIRCNAICPATVDSPSLHERLRATGDYETAWEAFVARQPMGRIGTADEIAALAVYLAADESAFTTGQTLIIDGGWVL</sequence>
<dbReference type="Gene3D" id="3.40.50.720">
    <property type="entry name" value="NAD(P)-binding Rossmann-like Domain"/>
    <property type="match status" value="1"/>
</dbReference>
<dbReference type="InterPro" id="IPR051122">
    <property type="entry name" value="SDR_DHRS6-like"/>
</dbReference>
<evidence type="ECO:0000256" key="1">
    <source>
        <dbReference type="ARBA" id="ARBA00006484"/>
    </source>
</evidence>
<dbReference type="InterPro" id="IPR002347">
    <property type="entry name" value="SDR_fam"/>
</dbReference>
<dbReference type="InterPro" id="IPR020904">
    <property type="entry name" value="Sc_DH/Rdtase_CS"/>
</dbReference>
<dbReference type="EMBL" id="JAPJZI010000001">
    <property type="protein sequence ID" value="MDA5399774.1"/>
    <property type="molecule type" value="Genomic_DNA"/>
</dbReference>